<dbReference type="RefSeq" id="WP_042242908.1">
    <property type="nucleotide sequence ID" value="NZ_BBNR01000006.1"/>
</dbReference>
<comment type="caution">
    <text evidence="3">The sequence shown here is derived from an EMBL/GenBank/DDBJ whole genome shotgun (WGS) entry which is preliminary data.</text>
</comment>
<keyword evidence="3" id="KW-0378">Hydrolase</keyword>
<dbReference type="EC" id="3.4.13.9" evidence="3"/>
<dbReference type="GO" id="GO:0102009">
    <property type="term" value="F:proline dipeptidase activity"/>
    <property type="evidence" value="ECO:0007669"/>
    <property type="project" value="UniProtKB-EC"/>
</dbReference>
<dbReference type="Pfam" id="PF01979">
    <property type="entry name" value="Amidohydro_1"/>
    <property type="match status" value="1"/>
</dbReference>
<feature type="domain" description="Amidohydrolase-related" evidence="2">
    <location>
        <begin position="81"/>
        <end position="443"/>
    </location>
</feature>
<dbReference type="Gene3D" id="3.20.20.140">
    <property type="entry name" value="Metal-dependent hydrolases"/>
    <property type="match status" value="1"/>
</dbReference>
<dbReference type="InterPro" id="IPR011059">
    <property type="entry name" value="Metal-dep_hydrolase_composite"/>
</dbReference>
<dbReference type="Gene3D" id="2.30.40.10">
    <property type="entry name" value="Urease, subunit C, domain 1"/>
    <property type="match status" value="1"/>
</dbReference>
<evidence type="ECO:0000259" key="2">
    <source>
        <dbReference type="Pfam" id="PF01979"/>
    </source>
</evidence>
<dbReference type="AlphaFoldDB" id="A0A098LVR8"/>
<dbReference type="EMBL" id="BBNY01000074">
    <property type="protein sequence ID" value="GAL90499.1"/>
    <property type="molecule type" value="Genomic_DNA"/>
</dbReference>
<dbReference type="PANTHER" id="PTHR43135:SF3">
    <property type="entry name" value="ALPHA-D-RIBOSE 1-METHYLPHOSPHONATE 5-TRIPHOSPHATE DIPHOSPHATASE"/>
    <property type="match status" value="1"/>
</dbReference>
<dbReference type="InterPro" id="IPR051781">
    <property type="entry name" value="Metallo-dep_Hydrolase"/>
</dbReference>
<dbReference type="InterPro" id="IPR006680">
    <property type="entry name" value="Amidohydro-rel"/>
</dbReference>
<keyword evidence="4" id="KW-1185">Reference proteome</keyword>
<evidence type="ECO:0000256" key="1">
    <source>
        <dbReference type="SAM" id="SignalP"/>
    </source>
</evidence>
<keyword evidence="1" id="KW-0732">Signal</keyword>
<feature type="signal peptide" evidence="1">
    <location>
        <begin position="1"/>
        <end position="23"/>
    </location>
</feature>
<dbReference type="InterPro" id="IPR032466">
    <property type="entry name" value="Metal_Hydrolase"/>
</dbReference>
<keyword evidence="3" id="KW-0224">Dipeptidase</keyword>
<dbReference type="InterPro" id="IPR057744">
    <property type="entry name" value="OTAase-like"/>
</dbReference>
<dbReference type="PANTHER" id="PTHR43135">
    <property type="entry name" value="ALPHA-D-RIBOSE 1-METHYLPHOSPHONATE 5-TRIPHOSPHATE DIPHOSPHATASE"/>
    <property type="match status" value="1"/>
</dbReference>
<evidence type="ECO:0000313" key="3">
    <source>
        <dbReference type="EMBL" id="GAL90499.1"/>
    </source>
</evidence>
<dbReference type="SUPFAM" id="SSF51338">
    <property type="entry name" value="Composite domain of metallo-dependent hydrolases"/>
    <property type="match status" value="1"/>
</dbReference>
<proteinExistence type="predicted"/>
<protein>
    <submittedName>
        <fullName evidence="3">Prolidase</fullName>
        <ecNumber evidence="3">3.4.13.9</ecNumber>
    </submittedName>
</protein>
<reference evidence="4" key="1">
    <citation type="journal article" date="2014" name="Genome Announc.">
        <title>Draft Genome Sequence of Marine Flavobacterium Jejuia pallidilutea Strain 11shimoA1 and Pigmentation Mutants.</title>
        <authorList>
            <person name="Takatani N."/>
            <person name="Nakanishi M."/>
            <person name="Meirelles P."/>
            <person name="Mino S."/>
            <person name="Suda W."/>
            <person name="Oshima K."/>
            <person name="Hattori M."/>
            <person name="Ohkuma M."/>
            <person name="Hosokawa M."/>
            <person name="Miyashita K."/>
            <person name="Thompson F.L."/>
            <person name="Niwa A."/>
            <person name="Sawabe T."/>
            <person name="Sawabe T."/>
        </authorList>
    </citation>
    <scope>NUCLEOTIDE SEQUENCE [LARGE SCALE GENOMIC DNA]</scope>
    <source>
        <strain evidence="4">JCM 19538</strain>
    </source>
</reference>
<dbReference type="SUPFAM" id="SSF51556">
    <property type="entry name" value="Metallo-dependent hydrolases"/>
    <property type="match status" value="1"/>
</dbReference>
<dbReference type="Proteomes" id="UP000030184">
    <property type="component" value="Unassembled WGS sequence"/>
</dbReference>
<evidence type="ECO:0000313" key="4">
    <source>
        <dbReference type="Proteomes" id="UP000030184"/>
    </source>
</evidence>
<accession>A0A098LVR8</accession>
<organism evidence="3 4">
    <name type="scientific">Jejuia pallidilutea</name>
    <dbReference type="NCBI Taxonomy" id="504487"/>
    <lineage>
        <taxon>Bacteria</taxon>
        <taxon>Pseudomonadati</taxon>
        <taxon>Bacteroidota</taxon>
        <taxon>Flavobacteriia</taxon>
        <taxon>Flavobacteriales</taxon>
        <taxon>Flavobacteriaceae</taxon>
        <taxon>Jejuia</taxon>
    </lineage>
</organism>
<keyword evidence="3" id="KW-0645">Protease</keyword>
<name>A0A098LVR8_9FLAO</name>
<dbReference type="GO" id="GO:0016810">
    <property type="term" value="F:hydrolase activity, acting on carbon-nitrogen (but not peptide) bonds"/>
    <property type="evidence" value="ECO:0007669"/>
    <property type="project" value="InterPro"/>
</dbReference>
<gene>
    <name evidence="3" type="ORF">JCM19538_264</name>
</gene>
<feature type="chain" id="PRO_5001945373" evidence="1">
    <location>
        <begin position="24"/>
        <end position="450"/>
    </location>
</feature>
<sequence>MNKLFKLACCTILIIFCSLNSYAQDKEKTLVLFTNATVFDGVNEKLMTNTDVLVEDNLIKQIGKNIKAPENAEVIDIAGKTLIPGLTDCHVHIMWNDNIEYLIYSSQDGYLGAMAAKNAENMLMRGFTTVRDLGGPAFGLKKAIDDGAIPGPRILPSGSFISQTAGHGDFDTRMKYQSNHFTGQTDLAYTRGWTIVADGKSEVIKASREILRAGATQLKIMGSGSITGAHDPLDVTEYTLEELKAIVKEAEKWGTYATIHAYSSESVMNAIEAGVKAIEHGLFASEEAMRLMKEKDIFFSTQFLSYSATPEEAGMTGESVAKYNEAKAGATNGYKNAKKVGVKMSFGTDLLGGLEIAKAQNLEFLARAEYFTGYEILKQATSNNAELFERSGKRHPYQQGALGVIKEGAYADIVVVDGNPLENIKLLSDPAKNLKIIMKDGKIYKNTLNQ</sequence>
<dbReference type="CDD" id="cd01299">
    <property type="entry name" value="Met_dep_hydrolase_A"/>
    <property type="match status" value="1"/>
</dbReference>
<dbReference type="OrthoDB" id="9797498at2"/>